<evidence type="ECO:0000256" key="2">
    <source>
        <dbReference type="ARBA" id="ARBA00022962"/>
    </source>
</evidence>
<dbReference type="PANTHER" id="PTHR42733:SF2">
    <property type="entry name" value="DJ-1_THIJ_PFPI FAMILY PROTEIN"/>
    <property type="match status" value="1"/>
</dbReference>
<evidence type="ECO:0000313" key="6">
    <source>
        <dbReference type="Proteomes" id="UP000593564"/>
    </source>
</evidence>
<keyword evidence="3" id="KW-0009">Actin-binding</keyword>
<dbReference type="GO" id="GO:0003779">
    <property type="term" value="F:actin binding"/>
    <property type="evidence" value="ECO:0007669"/>
    <property type="project" value="UniProtKB-KW"/>
</dbReference>
<name>A0A7J7GYV4_CAMSI</name>
<organism evidence="5 6">
    <name type="scientific">Camellia sinensis</name>
    <name type="common">Tea plant</name>
    <name type="synonym">Thea sinensis</name>
    <dbReference type="NCBI Taxonomy" id="4442"/>
    <lineage>
        <taxon>Eukaryota</taxon>
        <taxon>Viridiplantae</taxon>
        <taxon>Streptophyta</taxon>
        <taxon>Embryophyta</taxon>
        <taxon>Tracheophyta</taxon>
        <taxon>Spermatophyta</taxon>
        <taxon>Magnoliopsida</taxon>
        <taxon>eudicotyledons</taxon>
        <taxon>Gunneridae</taxon>
        <taxon>Pentapetalae</taxon>
        <taxon>asterids</taxon>
        <taxon>Ericales</taxon>
        <taxon>Theaceae</taxon>
        <taxon>Camellia</taxon>
    </lineage>
</organism>
<feature type="domain" description="Myosin motor" evidence="4">
    <location>
        <begin position="1"/>
        <end position="245"/>
    </location>
</feature>
<protein>
    <recommendedName>
        <fullName evidence="4">Myosin motor domain-containing protein</fullName>
    </recommendedName>
</protein>
<dbReference type="Pfam" id="PF01965">
    <property type="entry name" value="DJ-1_PfpI"/>
    <property type="match status" value="1"/>
</dbReference>
<dbReference type="SUPFAM" id="SSF52540">
    <property type="entry name" value="P-loop containing nucleoside triphosphate hydrolases"/>
    <property type="match status" value="1"/>
</dbReference>
<dbReference type="GO" id="GO:0005524">
    <property type="term" value="F:ATP binding"/>
    <property type="evidence" value="ECO:0007669"/>
    <property type="project" value="InterPro"/>
</dbReference>
<dbReference type="Gene3D" id="3.40.50.880">
    <property type="match status" value="1"/>
</dbReference>
<dbReference type="InterPro" id="IPR027417">
    <property type="entry name" value="P-loop_NTPase"/>
</dbReference>
<dbReference type="AlphaFoldDB" id="A0A7J7GYV4"/>
<evidence type="ECO:0000259" key="4">
    <source>
        <dbReference type="PROSITE" id="PS51456"/>
    </source>
</evidence>
<sequence>MQNRYHSRTRSISVALISDQIVEPGHNFTLTASFEGFNASSYDALVIPGGRAPEYLALDESVIKLVKEFMEVGKLVASICHGQQILSAAGALKGKKCTAFPAVKLNVVLGGATWLEPDPISRIWSLQSKGEGIRLLSRVVQLAHGERLNLKSAVEFHYLSQSGCLAIDDVDDARKFQMLMEALDTVRLCKEDQDNAFEMLAAVLWLGNISFQVIDNENHVEVVADEGGMVRDALWRVLLSLIFSI</sequence>
<dbReference type="GO" id="GO:0016459">
    <property type="term" value="C:myosin complex"/>
    <property type="evidence" value="ECO:0007669"/>
    <property type="project" value="UniProtKB-KW"/>
</dbReference>
<dbReference type="InterPro" id="IPR006286">
    <property type="entry name" value="C56_PfpI-like"/>
</dbReference>
<dbReference type="InterPro" id="IPR001609">
    <property type="entry name" value="Myosin_head_motor_dom-like"/>
</dbReference>
<dbReference type="EMBL" id="JACBKZ010000007">
    <property type="protein sequence ID" value="KAF5945953.1"/>
    <property type="molecule type" value="Genomic_DNA"/>
</dbReference>
<keyword evidence="3" id="KW-0518">Myosin</keyword>
<keyword evidence="6" id="KW-1185">Reference proteome</keyword>
<dbReference type="InterPro" id="IPR029062">
    <property type="entry name" value="Class_I_gatase-like"/>
</dbReference>
<comment type="similarity">
    <text evidence="3">Belongs to the TRAFAC class myosin-kinesin ATPase superfamily. Myosin family.</text>
</comment>
<proteinExistence type="inferred from homology"/>
<dbReference type="PANTHER" id="PTHR42733">
    <property type="entry name" value="DJ-1 PROTEIN"/>
    <property type="match status" value="1"/>
</dbReference>
<keyword evidence="2" id="KW-0315">Glutamine amidotransferase</keyword>
<evidence type="ECO:0000256" key="1">
    <source>
        <dbReference type="ARBA" id="ARBA00008542"/>
    </source>
</evidence>
<accession>A0A7J7GYV4</accession>
<dbReference type="Gene3D" id="1.10.10.820">
    <property type="match status" value="1"/>
</dbReference>
<comment type="caution">
    <text evidence="5">The sequence shown here is derived from an EMBL/GenBank/DDBJ whole genome shotgun (WGS) entry which is preliminary data.</text>
</comment>
<comment type="caution">
    <text evidence="3">Lacks conserved residue(s) required for the propagation of feature annotation.</text>
</comment>
<dbReference type="Pfam" id="PF00063">
    <property type="entry name" value="Myosin_head"/>
    <property type="match status" value="1"/>
</dbReference>
<dbReference type="GO" id="GO:0003774">
    <property type="term" value="F:cytoskeletal motor activity"/>
    <property type="evidence" value="ECO:0007669"/>
    <property type="project" value="InterPro"/>
</dbReference>
<dbReference type="Gene3D" id="1.20.120.720">
    <property type="entry name" value="Myosin VI head, motor domain, U50 subdomain"/>
    <property type="match status" value="1"/>
</dbReference>
<evidence type="ECO:0000256" key="3">
    <source>
        <dbReference type="PROSITE-ProRule" id="PRU00782"/>
    </source>
</evidence>
<dbReference type="SUPFAM" id="SSF52317">
    <property type="entry name" value="Class I glutamine amidotransferase-like"/>
    <property type="match status" value="1"/>
</dbReference>
<reference evidence="5 6" key="2">
    <citation type="submission" date="2020-07" db="EMBL/GenBank/DDBJ databases">
        <title>Genome assembly of wild tea tree DASZ reveals pedigree and selection history of tea varieties.</title>
        <authorList>
            <person name="Zhang W."/>
        </authorList>
    </citation>
    <scope>NUCLEOTIDE SEQUENCE [LARGE SCALE GENOMIC DNA]</scope>
    <source>
        <strain evidence="6">cv. G240</strain>
        <tissue evidence="5">Leaf</tissue>
    </source>
</reference>
<gene>
    <name evidence="5" type="ORF">HYC85_016181</name>
</gene>
<dbReference type="InterPro" id="IPR002818">
    <property type="entry name" value="DJ-1/PfpI"/>
</dbReference>
<keyword evidence="3" id="KW-0505">Motor protein</keyword>
<dbReference type="PROSITE" id="PS51456">
    <property type="entry name" value="MYOSIN_MOTOR"/>
    <property type="match status" value="1"/>
</dbReference>
<comment type="similarity">
    <text evidence="1">Belongs to the peptidase C56 family.</text>
</comment>
<dbReference type="Proteomes" id="UP000593564">
    <property type="component" value="Unassembled WGS sequence"/>
</dbReference>
<reference evidence="6" key="1">
    <citation type="journal article" date="2020" name="Nat. Commun.">
        <title>Genome assembly of wild tea tree DASZ reveals pedigree and selection history of tea varieties.</title>
        <authorList>
            <person name="Zhang W."/>
            <person name="Zhang Y."/>
            <person name="Qiu H."/>
            <person name="Guo Y."/>
            <person name="Wan H."/>
            <person name="Zhang X."/>
            <person name="Scossa F."/>
            <person name="Alseekh S."/>
            <person name="Zhang Q."/>
            <person name="Wang P."/>
            <person name="Xu L."/>
            <person name="Schmidt M.H."/>
            <person name="Jia X."/>
            <person name="Li D."/>
            <person name="Zhu A."/>
            <person name="Guo F."/>
            <person name="Chen W."/>
            <person name="Ni D."/>
            <person name="Usadel B."/>
            <person name="Fernie A.R."/>
            <person name="Wen W."/>
        </authorList>
    </citation>
    <scope>NUCLEOTIDE SEQUENCE [LARGE SCALE GENOMIC DNA]</scope>
    <source>
        <strain evidence="6">cv. G240</strain>
    </source>
</reference>
<evidence type="ECO:0000313" key="5">
    <source>
        <dbReference type="EMBL" id="KAF5945953.1"/>
    </source>
</evidence>